<dbReference type="Gene3D" id="3.30.2010.10">
    <property type="entry name" value="Metalloproteases ('zincins'), catalytic domain"/>
    <property type="match status" value="1"/>
</dbReference>
<dbReference type="eggNOG" id="COG4219">
    <property type="taxonomic scope" value="Bacteria"/>
</dbReference>
<name>E8V038_TERSS</name>
<dbReference type="EMBL" id="CP002467">
    <property type="protein sequence ID" value="ADV82193.1"/>
    <property type="molecule type" value="Genomic_DNA"/>
</dbReference>
<keyword evidence="2" id="KW-0472">Membrane</keyword>
<dbReference type="CDD" id="cd07341">
    <property type="entry name" value="M56_BlaR1_MecR1_like"/>
    <property type="match status" value="1"/>
</dbReference>
<sequence length="673" mass="72971">MNALTWMRDGEMVALGWTLLHFCWQGTAIAVVYALVDRMTFRAAAKVRYGIAMVALGLMPVAALVTFVEQERLVVHLPRGGQEVVASQLGAIHSTLVKELPQAAPMLADSELFLAGSADRLLPWVDGVWLAGVLLLALRAVGGWWQLEHLRRRAEALVPTEVEASFLRISQQLRMGRKVALRLSDELISPMAMGVWRATVILPVSAVMQLEPAQLEAVLAHELAHIRRWDYLCNLLQTTVECLLFFHPAVWWVSRRTRDLREVCCDEVAARTCESPVVYAEALLQLEEQRTERLQLAMALEGHRGTLLIRVRQILGEGMIMERRTTSGTRVAIIGAVVLALLLGSKAANGLKVIHRSVSSAVVAQQDVSSVTSVRVSAPAVVKSSTGDADVQADTSPNVVAEMVASTPMPAPTPAPMATPNPAPTPGLESDEETPQGGANYLQRMKDAGYPLDLNRDLDTIISLRNLGVTPEYAKGMAQVGLGTPTLHELTGLKAQGVTPEYLQGLRSSGIAPTSFHEAISEKAVGVTPEYSREIAALGIGTPTTHDLISLRAQGITPEYVAELKASGLVARDLHELAGMKAVGVNPEYAKAMMATGYPDMTPHELVSLRAQGVTPEYARWVKQSFPNADMHSLRQGGVFHVDADFVAKAKAHGFTDTSFDKLVKLKMTGLLD</sequence>
<dbReference type="Pfam" id="PF05569">
    <property type="entry name" value="Peptidase_M56"/>
    <property type="match status" value="1"/>
</dbReference>
<reference evidence="4 5" key="1">
    <citation type="journal article" date="2012" name="Stand. Genomic Sci.">
        <title>Complete genome sequence of Terriglobus saanensis type strain SP1PR4(T), an Acidobacteria from tundra soil.</title>
        <authorList>
            <person name="Rawat S.R."/>
            <person name="Mannisto M.K."/>
            <person name="Starovoytov V."/>
            <person name="Goodwin L."/>
            <person name="Nolan M."/>
            <person name="Hauser L."/>
            <person name="Land M."/>
            <person name="Davenport K.W."/>
            <person name="Woyke T."/>
            <person name="Haggblom M.M."/>
        </authorList>
    </citation>
    <scope>NUCLEOTIDE SEQUENCE</scope>
    <source>
        <strain evidence="5">ATCC BAA-1853 / DSM 23119 / SP1PR4</strain>
    </source>
</reference>
<feature type="transmembrane region" description="Helical" evidence="2">
    <location>
        <begin position="47"/>
        <end position="68"/>
    </location>
</feature>
<dbReference type="STRING" id="401053.AciPR4_1369"/>
<dbReference type="PANTHER" id="PTHR34978">
    <property type="entry name" value="POSSIBLE SENSOR-TRANSDUCER PROTEIN BLAR"/>
    <property type="match status" value="1"/>
</dbReference>
<dbReference type="HOGENOM" id="CLU_361245_0_0_0"/>
<dbReference type="InterPro" id="IPR052173">
    <property type="entry name" value="Beta-lactam_resp_regulator"/>
</dbReference>
<dbReference type="AlphaFoldDB" id="E8V038"/>
<organism evidence="4 5">
    <name type="scientific">Terriglobus saanensis (strain ATCC BAA-1853 / DSM 23119 / SP1PR4)</name>
    <dbReference type="NCBI Taxonomy" id="401053"/>
    <lineage>
        <taxon>Bacteria</taxon>
        <taxon>Pseudomonadati</taxon>
        <taxon>Acidobacteriota</taxon>
        <taxon>Terriglobia</taxon>
        <taxon>Terriglobales</taxon>
        <taxon>Acidobacteriaceae</taxon>
        <taxon>Terriglobus</taxon>
    </lineage>
</organism>
<dbReference type="KEGG" id="tsa:AciPR4_1369"/>
<feature type="compositionally biased region" description="Pro residues" evidence="1">
    <location>
        <begin position="409"/>
        <end position="425"/>
    </location>
</feature>
<keyword evidence="5" id="KW-1185">Reference proteome</keyword>
<evidence type="ECO:0000259" key="3">
    <source>
        <dbReference type="Pfam" id="PF05569"/>
    </source>
</evidence>
<dbReference type="Proteomes" id="UP000006844">
    <property type="component" value="Chromosome"/>
</dbReference>
<evidence type="ECO:0000256" key="2">
    <source>
        <dbReference type="SAM" id="Phobius"/>
    </source>
</evidence>
<keyword evidence="2" id="KW-1133">Transmembrane helix</keyword>
<feature type="domain" description="Peptidase M56" evidence="3">
    <location>
        <begin position="124"/>
        <end position="292"/>
    </location>
</feature>
<accession>E8V038</accession>
<protein>
    <submittedName>
        <fullName evidence="4">Peptidase M56 BlaR1</fullName>
    </submittedName>
</protein>
<feature type="transmembrane region" description="Helical" evidence="2">
    <location>
        <begin position="12"/>
        <end position="35"/>
    </location>
</feature>
<dbReference type="InterPro" id="IPR008756">
    <property type="entry name" value="Peptidase_M56"/>
</dbReference>
<gene>
    <name evidence="4" type="ordered locus">AciPR4_1369</name>
</gene>
<dbReference type="PANTHER" id="PTHR34978:SF3">
    <property type="entry name" value="SLR0241 PROTEIN"/>
    <property type="match status" value="1"/>
</dbReference>
<dbReference type="OrthoDB" id="15218at2"/>
<proteinExistence type="predicted"/>
<dbReference type="RefSeq" id="WP_013567926.1">
    <property type="nucleotide sequence ID" value="NC_014963.1"/>
</dbReference>
<keyword evidence="2" id="KW-0812">Transmembrane</keyword>
<feature type="region of interest" description="Disordered" evidence="1">
    <location>
        <begin position="406"/>
        <end position="439"/>
    </location>
</feature>
<evidence type="ECO:0000313" key="5">
    <source>
        <dbReference type="Proteomes" id="UP000006844"/>
    </source>
</evidence>
<evidence type="ECO:0000256" key="1">
    <source>
        <dbReference type="SAM" id="MobiDB-lite"/>
    </source>
</evidence>
<evidence type="ECO:0000313" key="4">
    <source>
        <dbReference type="EMBL" id="ADV82193.1"/>
    </source>
</evidence>